<gene>
    <name evidence="2" type="ORF">CK203_103185</name>
</gene>
<dbReference type="PANTHER" id="PTHR47592:SF27">
    <property type="entry name" value="OS08G0421700 PROTEIN"/>
    <property type="match status" value="1"/>
</dbReference>
<dbReference type="InterPro" id="IPR054722">
    <property type="entry name" value="PolX-like_BBD"/>
</dbReference>
<dbReference type="PANTHER" id="PTHR47592">
    <property type="entry name" value="PBF68 PROTEIN"/>
    <property type="match status" value="1"/>
</dbReference>
<dbReference type="AlphaFoldDB" id="A0A438CHX5"/>
<evidence type="ECO:0000313" key="2">
    <source>
        <dbReference type="EMBL" id="RVW22818.1"/>
    </source>
</evidence>
<reference evidence="2 3" key="1">
    <citation type="journal article" date="2018" name="PLoS Genet.">
        <title>Population sequencing reveals clonal diversity and ancestral inbreeding in the grapevine cultivar Chardonnay.</title>
        <authorList>
            <person name="Roach M.J."/>
            <person name="Johnson D.L."/>
            <person name="Bohlmann J."/>
            <person name="van Vuuren H.J."/>
            <person name="Jones S.J."/>
            <person name="Pretorius I.S."/>
            <person name="Schmidt S.A."/>
            <person name="Borneman A.R."/>
        </authorList>
    </citation>
    <scope>NUCLEOTIDE SEQUENCE [LARGE SCALE GENOMIC DNA]</scope>
    <source>
        <strain evidence="3">cv. Chardonnay</strain>
        <tissue evidence="2">Leaf</tissue>
    </source>
</reference>
<dbReference type="Proteomes" id="UP000288805">
    <property type="component" value="Unassembled WGS sequence"/>
</dbReference>
<feature type="domain" description="Retrovirus-related Pol polyprotein from transposon TNT 1-94-like beta-barrel" evidence="1">
    <location>
        <begin position="70"/>
        <end position="138"/>
    </location>
</feature>
<evidence type="ECO:0000259" key="1">
    <source>
        <dbReference type="Pfam" id="PF22936"/>
    </source>
</evidence>
<organism evidence="2 3">
    <name type="scientific">Vitis vinifera</name>
    <name type="common">Grape</name>
    <dbReference type="NCBI Taxonomy" id="29760"/>
    <lineage>
        <taxon>Eukaryota</taxon>
        <taxon>Viridiplantae</taxon>
        <taxon>Streptophyta</taxon>
        <taxon>Embryophyta</taxon>
        <taxon>Tracheophyta</taxon>
        <taxon>Spermatophyta</taxon>
        <taxon>Magnoliopsida</taxon>
        <taxon>eudicotyledons</taxon>
        <taxon>Gunneridae</taxon>
        <taxon>Pentapetalae</taxon>
        <taxon>rosids</taxon>
        <taxon>Vitales</taxon>
        <taxon>Vitaceae</taxon>
        <taxon>Viteae</taxon>
        <taxon>Vitis</taxon>
    </lineage>
</organism>
<dbReference type="EMBL" id="QGNW01002216">
    <property type="protein sequence ID" value="RVW22818.1"/>
    <property type="molecule type" value="Genomic_DNA"/>
</dbReference>
<proteinExistence type="predicted"/>
<sequence>MEASLVHTCPNTSKIGPFNGTFVKRWQERVFSTMMKRIEKSNSKKNMAETEVNTIVVSSEVSLVTNMKDWVVDFGTTRHVCGNKSASTSYTIVKEGEEQVFMSDSRSTPVIGKGKVLLKITSRKVLALNDVLQVLDIAGTWCQYLCLGKQE</sequence>
<comment type="caution">
    <text evidence="2">The sequence shown here is derived from an EMBL/GenBank/DDBJ whole genome shotgun (WGS) entry which is preliminary data.</text>
</comment>
<accession>A0A438CHX5</accession>
<evidence type="ECO:0000313" key="3">
    <source>
        <dbReference type="Proteomes" id="UP000288805"/>
    </source>
</evidence>
<protein>
    <recommendedName>
        <fullName evidence="1">Retrovirus-related Pol polyprotein from transposon TNT 1-94-like beta-barrel domain-containing protein</fullName>
    </recommendedName>
</protein>
<dbReference type="Pfam" id="PF22936">
    <property type="entry name" value="Pol_BBD"/>
    <property type="match status" value="1"/>
</dbReference>
<name>A0A438CHX5_VITVI</name>